<dbReference type="InterPro" id="IPR051159">
    <property type="entry name" value="Hexapeptide_acetyltransf"/>
</dbReference>
<evidence type="ECO:0000313" key="1">
    <source>
        <dbReference type="EMBL" id="AKC63480.1"/>
    </source>
</evidence>
<dbReference type="RefSeq" id="WP_033060638.1">
    <property type="nucleotide sequence ID" value="NZ_CP009225.1"/>
</dbReference>
<dbReference type="KEGG" id="cld:CLSPO_c27600"/>
<dbReference type="AlphaFoldDB" id="A0A7U4JQK0"/>
<dbReference type="Pfam" id="PF14602">
    <property type="entry name" value="Hexapep_2"/>
    <property type="match status" value="1"/>
</dbReference>
<sequence>MKGKIYFAAYLINQKKNSWFYKNLFRAFGAKIGHNIVFANKPEVCGYIDNISIGDSCFIDKNVVFVVNKEGKLKIGNNTLLSYNTILNAGIGSISIGSNIMIAANTYIITNDHNVKENLSVRNSSHIIQDVVIEDNVWIGCNCSILKGVTIGEGSIIGAGSVVIKDIPPYSIAVGSPCRVIKKRYDKDILIKKLKDEGYDLKKIDNIVESIVY</sequence>
<proteinExistence type="predicted"/>
<protein>
    <submittedName>
        <fullName evidence="1">Galactoside O-acetyltransferase LacA</fullName>
    </submittedName>
</protein>
<dbReference type="GeneID" id="92939402"/>
<dbReference type="InterPro" id="IPR011004">
    <property type="entry name" value="Trimer_LpxA-like_sf"/>
</dbReference>
<dbReference type="Proteomes" id="UP000033052">
    <property type="component" value="Chromosome"/>
</dbReference>
<accession>A0A7U4JQK0</accession>
<dbReference type="PANTHER" id="PTHR23416:SF78">
    <property type="entry name" value="LIPOPOLYSACCHARIDE BIOSYNTHESIS O-ACETYL TRANSFERASE WBBJ-RELATED"/>
    <property type="match status" value="1"/>
</dbReference>
<gene>
    <name evidence="1" type="primary">lacA2</name>
    <name evidence="1" type="ORF">CLSPO_c27600</name>
</gene>
<reference evidence="1 2" key="1">
    <citation type="journal article" date="2015" name="PLoS ONE">
        <title>A universal mariner transposon system for forward genetic studies in the genus clostridium.</title>
        <authorList>
            <person name="Zhang Y."/>
            <person name="Grosse-Honebrink A."/>
            <person name="Minton N.P."/>
        </authorList>
    </citation>
    <scope>NUCLEOTIDE SEQUENCE [LARGE SCALE GENOMIC DNA]</scope>
    <source>
        <strain evidence="1 2">NCIMB 10696</strain>
    </source>
</reference>
<dbReference type="InterPro" id="IPR001451">
    <property type="entry name" value="Hexapep"/>
</dbReference>
<organism evidence="1 2">
    <name type="scientific">Clostridium sporogenes</name>
    <dbReference type="NCBI Taxonomy" id="1509"/>
    <lineage>
        <taxon>Bacteria</taxon>
        <taxon>Bacillati</taxon>
        <taxon>Bacillota</taxon>
        <taxon>Clostridia</taxon>
        <taxon>Eubacteriales</taxon>
        <taxon>Clostridiaceae</taxon>
        <taxon>Clostridium</taxon>
    </lineage>
</organism>
<dbReference type="PANTHER" id="PTHR23416">
    <property type="entry name" value="SIALIC ACID SYNTHASE-RELATED"/>
    <property type="match status" value="1"/>
</dbReference>
<dbReference type="GO" id="GO:0016740">
    <property type="term" value="F:transferase activity"/>
    <property type="evidence" value="ECO:0007669"/>
    <property type="project" value="UniProtKB-KW"/>
</dbReference>
<dbReference type="EMBL" id="CP009225">
    <property type="protein sequence ID" value="AKC63480.1"/>
    <property type="molecule type" value="Genomic_DNA"/>
</dbReference>
<dbReference type="SUPFAM" id="SSF51161">
    <property type="entry name" value="Trimeric LpxA-like enzymes"/>
    <property type="match status" value="2"/>
</dbReference>
<dbReference type="Gene3D" id="2.160.10.10">
    <property type="entry name" value="Hexapeptide repeat proteins"/>
    <property type="match status" value="1"/>
</dbReference>
<evidence type="ECO:0000313" key="2">
    <source>
        <dbReference type="Proteomes" id="UP000033052"/>
    </source>
</evidence>
<dbReference type="CDD" id="cd04647">
    <property type="entry name" value="LbH_MAT_like"/>
    <property type="match status" value="1"/>
</dbReference>
<keyword evidence="1" id="KW-0808">Transferase</keyword>
<dbReference type="Pfam" id="PF00132">
    <property type="entry name" value="Hexapep"/>
    <property type="match status" value="1"/>
</dbReference>
<name>A0A7U4JQK0_CLOSG</name>